<dbReference type="AlphaFoldDB" id="A0A0U2V3K6"/>
<keyword evidence="1" id="KW-1133">Transmembrane helix</keyword>
<proteinExistence type="evidence at transcript level"/>
<reference evidence="2" key="1">
    <citation type="journal article" date="2015" name="Sci. Rep.">
        <title>Spliced leader RNA trans-splicing discovered in copepods.</title>
        <authorList>
            <person name="Yang F."/>
            <person name="Xu D."/>
            <person name="Zhuang Y."/>
            <person name="Yi X."/>
            <person name="Huang Y."/>
            <person name="Chen H."/>
            <person name="Lin S."/>
            <person name="Campbell D.A."/>
            <person name="Sturm N.R."/>
            <person name="Liu G."/>
            <person name="Zhang H."/>
        </authorList>
    </citation>
    <scope>NUCLEOTIDE SEQUENCE</scope>
</reference>
<keyword evidence="1" id="KW-0812">Transmembrane</keyword>
<accession>A0A0U2V3K6</accession>
<feature type="transmembrane region" description="Helical" evidence="1">
    <location>
        <begin position="12"/>
        <end position="32"/>
    </location>
</feature>
<keyword evidence="1" id="KW-0472">Membrane</keyword>
<evidence type="ECO:0000256" key="1">
    <source>
        <dbReference type="SAM" id="Phobius"/>
    </source>
</evidence>
<evidence type="ECO:0000313" key="2">
    <source>
        <dbReference type="EMBL" id="ALS05180.1"/>
    </source>
</evidence>
<protein>
    <submittedName>
        <fullName evidence="2">Ribonuclease kappa</fullName>
    </submittedName>
</protein>
<sequence>MPLCGPKLSMLCTVVSAWGLVQLGLTGVAFFVRSPALVEDIPIHELLHSFE</sequence>
<dbReference type="EMBL" id="KT755346">
    <property type="protein sequence ID" value="ALS05180.1"/>
    <property type="molecule type" value="mRNA"/>
</dbReference>
<name>A0A0U2V3K6_9MAXI</name>
<organism evidence="2">
    <name type="scientific">Paracalanus parvus</name>
    <dbReference type="NCBI Taxonomy" id="187406"/>
    <lineage>
        <taxon>Eukaryota</taxon>
        <taxon>Metazoa</taxon>
        <taxon>Ecdysozoa</taxon>
        <taxon>Arthropoda</taxon>
        <taxon>Crustacea</taxon>
        <taxon>Multicrustacea</taxon>
        <taxon>Hexanauplia</taxon>
        <taxon>Copepoda</taxon>
        <taxon>Calanoida</taxon>
        <taxon>Paracalanidae</taxon>
        <taxon>Paracalanus</taxon>
    </lineage>
</organism>